<dbReference type="PROSITE" id="PS51257">
    <property type="entry name" value="PROKAR_LIPOPROTEIN"/>
    <property type="match status" value="1"/>
</dbReference>
<keyword evidence="3" id="KW-1185">Reference proteome</keyword>
<comment type="caution">
    <text evidence="2">The sequence shown here is derived from an EMBL/GenBank/DDBJ whole genome shotgun (WGS) entry which is preliminary data.</text>
</comment>
<dbReference type="Proteomes" id="UP000214646">
    <property type="component" value="Unassembled WGS sequence"/>
</dbReference>
<evidence type="ECO:0000313" key="3">
    <source>
        <dbReference type="Proteomes" id="UP000214646"/>
    </source>
</evidence>
<protein>
    <recommendedName>
        <fullName evidence="4">Lipoprotein</fullName>
    </recommendedName>
</protein>
<name>A0A225DGA8_9BACT</name>
<gene>
    <name evidence="2" type="ORF">FRUB_06658</name>
</gene>
<feature type="region of interest" description="Disordered" evidence="1">
    <location>
        <begin position="164"/>
        <end position="184"/>
    </location>
</feature>
<dbReference type="OrthoDB" id="9882057at2"/>
<reference evidence="3" key="1">
    <citation type="submission" date="2017-06" db="EMBL/GenBank/DDBJ databases">
        <title>Genome analysis of Fimbriiglobus ruber SP5, the first member of the order Planctomycetales with confirmed chitinolytic capability.</title>
        <authorList>
            <person name="Ravin N.V."/>
            <person name="Rakitin A.L."/>
            <person name="Ivanova A.A."/>
            <person name="Beletsky A.V."/>
            <person name="Kulichevskaya I.S."/>
            <person name="Mardanov A.V."/>
            <person name="Dedysh S.N."/>
        </authorList>
    </citation>
    <scope>NUCLEOTIDE SEQUENCE [LARGE SCALE GENOMIC DNA]</scope>
    <source>
        <strain evidence="3">SP5</strain>
    </source>
</reference>
<organism evidence="2 3">
    <name type="scientific">Fimbriiglobus ruber</name>
    <dbReference type="NCBI Taxonomy" id="1908690"/>
    <lineage>
        <taxon>Bacteria</taxon>
        <taxon>Pseudomonadati</taxon>
        <taxon>Planctomycetota</taxon>
        <taxon>Planctomycetia</taxon>
        <taxon>Gemmatales</taxon>
        <taxon>Gemmataceae</taxon>
        <taxon>Fimbriiglobus</taxon>
    </lineage>
</organism>
<proteinExistence type="predicted"/>
<feature type="compositionally biased region" description="Basic and acidic residues" evidence="1">
    <location>
        <begin position="164"/>
        <end position="173"/>
    </location>
</feature>
<evidence type="ECO:0000256" key="1">
    <source>
        <dbReference type="SAM" id="MobiDB-lite"/>
    </source>
</evidence>
<sequence>MRHAFLPAVAGLGLSLALGCGGPLTTPLPARLTADDQKQVDDSWDRALTPVGKHDRQAWLDTMVVSRAYENGVDSFSFHSEKRWTGGKVVMEARYDRAKPADDRFEVTVYDLAGKVLRKEVFGRDEVEQTFQDFAAKTSGGGAEPPEEAARRAALEARLNRIKEMLPQPKDEAPQPAGNPVPKK</sequence>
<dbReference type="RefSeq" id="WP_088257432.1">
    <property type="nucleotide sequence ID" value="NZ_NIDE01000014.1"/>
</dbReference>
<dbReference type="EMBL" id="NIDE01000014">
    <property type="protein sequence ID" value="OWK37538.1"/>
    <property type="molecule type" value="Genomic_DNA"/>
</dbReference>
<evidence type="ECO:0000313" key="2">
    <source>
        <dbReference type="EMBL" id="OWK37538.1"/>
    </source>
</evidence>
<accession>A0A225DGA8</accession>
<dbReference type="AlphaFoldDB" id="A0A225DGA8"/>
<evidence type="ECO:0008006" key="4">
    <source>
        <dbReference type="Google" id="ProtNLM"/>
    </source>
</evidence>